<dbReference type="GO" id="GO:0005634">
    <property type="term" value="C:nucleus"/>
    <property type="evidence" value="ECO:0007669"/>
    <property type="project" value="TreeGrafter"/>
</dbReference>
<dbReference type="GO" id="GO:0030687">
    <property type="term" value="C:preribosome, large subunit precursor"/>
    <property type="evidence" value="ECO:0007669"/>
    <property type="project" value="TreeGrafter"/>
</dbReference>
<evidence type="ECO:0000313" key="5">
    <source>
        <dbReference type="Proteomes" id="UP000828390"/>
    </source>
</evidence>
<gene>
    <name evidence="4" type="ORF">DPMN_054924</name>
</gene>
<dbReference type="GO" id="GO:0005524">
    <property type="term" value="F:ATP binding"/>
    <property type="evidence" value="ECO:0007669"/>
    <property type="project" value="UniProtKB-KW"/>
</dbReference>
<comment type="caution">
    <text evidence="4">The sequence shown here is derived from an EMBL/GenBank/DDBJ whole genome shotgun (WGS) entry which is preliminary data.</text>
</comment>
<evidence type="ECO:0000256" key="2">
    <source>
        <dbReference type="ARBA" id="ARBA00022840"/>
    </source>
</evidence>
<dbReference type="Pfam" id="PF07728">
    <property type="entry name" value="AAA_5"/>
    <property type="match status" value="1"/>
</dbReference>
<dbReference type="SUPFAM" id="SSF52540">
    <property type="entry name" value="P-loop containing nucleoside triphosphate hydrolases"/>
    <property type="match status" value="1"/>
</dbReference>
<evidence type="ECO:0000313" key="4">
    <source>
        <dbReference type="EMBL" id="KAH3728961.1"/>
    </source>
</evidence>
<protein>
    <recommendedName>
        <fullName evidence="3">ATPase dynein-related AAA domain-containing protein</fullName>
    </recommendedName>
</protein>
<keyword evidence="2" id="KW-0067">ATP-binding</keyword>
<dbReference type="PANTHER" id="PTHR48103">
    <property type="entry name" value="MIDASIN-RELATED"/>
    <property type="match status" value="1"/>
</dbReference>
<dbReference type="EMBL" id="JAIWYP010000012">
    <property type="protein sequence ID" value="KAH3728961.1"/>
    <property type="molecule type" value="Genomic_DNA"/>
</dbReference>
<accession>A0A9D4CRN9</accession>
<dbReference type="GO" id="GO:0000027">
    <property type="term" value="P:ribosomal large subunit assembly"/>
    <property type="evidence" value="ECO:0007669"/>
    <property type="project" value="TreeGrafter"/>
</dbReference>
<dbReference type="InterPro" id="IPR027417">
    <property type="entry name" value="P-loop_NTPase"/>
</dbReference>
<dbReference type="AlphaFoldDB" id="A0A9D4CRN9"/>
<keyword evidence="1" id="KW-0547">Nucleotide-binding</keyword>
<evidence type="ECO:0000259" key="3">
    <source>
        <dbReference type="Pfam" id="PF07728"/>
    </source>
</evidence>
<organism evidence="4 5">
    <name type="scientific">Dreissena polymorpha</name>
    <name type="common">Zebra mussel</name>
    <name type="synonym">Mytilus polymorpha</name>
    <dbReference type="NCBI Taxonomy" id="45954"/>
    <lineage>
        <taxon>Eukaryota</taxon>
        <taxon>Metazoa</taxon>
        <taxon>Spiralia</taxon>
        <taxon>Lophotrochozoa</taxon>
        <taxon>Mollusca</taxon>
        <taxon>Bivalvia</taxon>
        <taxon>Autobranchia</taxon>
        <taxon>Heteroconchia</taxon>
        <taxon>Euheterodonta</taxon>
        <taxon>Imparidentia</taxon>
        <taxon>Neoheterodontei</taxon>
        <taxon>Myida</taxon>
        <taxon>Dreissenoidea</taxon>
        <taxon>Dreissenidae</taxon>
        <taxon>Dreissena</taxon>
    </lineage>
</organism>
<dbReference type="GO" id="GO:0016887">
    <property type="term" value="F:ATP hydrolysis activity"/>
    <property type="evidence" value="ECO:0007669"/>
    <property type="project" value="InterPro"/>
</dbReference>
<evidence type="ECO:0000256" key="1">
    <source>
        <dbReference type="ARBA" id="ARBA00022741"/>
    </source>
</evidence>
<reference evidence="4" key="1">
    <citation type="journal article" date="2019" name="bioRxiv">
        <title>The Genome of the Zebra Mussel, Dreissena polymorpha: A Resource for Invasive Species Research.</title>
        <authorList>
            <person name="McCartney M.A."/>
            <person name="Auch B."/>
            <person name="Kono T."/>
            <person name="Mallez S."/>
            <person name="Zhang Y."/>
            <person name="Obille A."/>
            <person name="Becker A."/>
            <person name="Abrahante J.E."/>
            <person name="Garbe J."/>
            <person name="Badalamenti J.P."/>
            <person name="Herman A."/>
            <person name="Mangelson H."/>
            <person name="Liachko I."/>
            <person name="Sullivan S."/>
            <person name="Sone E.D."/>
            <person name="Koren S."/>
            <person name="Silverstein K.A.T."/>
            <person name="Beckman K.B."/>
            <person name="Gohl D.M."/>
        </authorList>
    </citation>
    <scope>NUCLEOTIDE SEQUENCE</scope>
    <source>
        <strain evidence="4">Duluth1</strain>
        <tissue evidence="4">Whole animal</tissue>
    </source>
</reference>
<reference evidence="4" key="2">
    <citation type="submission" date="2020-11" db="EMBL/GenBank/DDBJ databases">
        <authorList>
            <person name="McCartney M.A."/>
            <person name="Auch B."/>
            <person name="Kono T."/>
            <person name="Mallez S."/>
            <person name="Becker A."/>
            <person name="Gohl D.M."/>
            <person name="Silverstein K.A.T."/>
            <person name="Koren S."/>
            <person name="Bechman K.B."/>
            <person name="Herman A."/>
            <person name="Abrahante J.E."/>
            <person name="Garbe J."/>
        </authorList>
    </citation>
    <scope>NUCLEOTIDE SEQUENCE</scope>
    <source>
        <strain evidence="4">Duluth1</strain>
        <tissue evidence="4">Whole animal</tissue>
    </source>
</reference>
<proteinExistence type="predicted"/>
<dbReference type="Gene3D" id="3.40.50.300">
    <property type="entry name" value="P-loop containing nucleotide triphosphate hydrolases"/>
    <property type="match status" value="1"/>
</dbReference>
<dbReference type="PANTHER" id="PTHR48103:SF2">
    <property type="entry name" value="MIDASIN"/>
    <property type="match status" value="1"/>
</dbReference>
<dbReference type="GO" id="GO:0000055">
    <property type="term" value="P:ribosomal large subunit export from nucleus"/>
    <property type="evidence" value="ECO:0007669"/>
    <property type="project" value="TreeGrafter"/>
</dbReference>
<dbReference type="InterPro" id="IPR011704">
    <property type="entry name" value="ATPase_dyneun-rel_AAA"/>
</dbReference>
<keyword evidence="5" id="KW-1185">Reference proteome</keyword>
<sequence>MKGGTMFLVDEISLADDSVLERLNSVLEPERTILLAEKGGGDGATNQVEQVVAKDGFQVFATMNPGGDFGKKEVGNLLIFQDLCYCSTFSIENIRYLDDYYKIIKHSVLLIAKDFQIYDFGFKKCWEINVFFMLVESHFRFAQHKKN</sequence>
<feature type="domain" description="ATPase dynein-related AAA" evidence="3">
    <location>
        <begin position="2"/>
        <end position="73"/>
    </location>
</feature>
<dbReference type="Proteomes" id="UP000828390">
    <property type="component" value="Unassembled WGS sequence"/>
</dbReference>
<name>A0A9D4CRN9_DREPO</name>